<protein>
    <recommendedName>
        <fullName evidence="5">Short-chain alcohol dehydrogenase</fullName>
    </recommendedName>
</protein>
<evidence type="ECO:0000313" key="4">
    <source>
        <dbReference type="Proteomes" id="UP000005087"/>
    </source>
</evidence>
<evidence type="ECO:0000256" key="2">
    <source>
        <dbReference type="RuleBase" id="RU000363"/>
    </source>
</evidence>
<dbReference type="Proteomes" id="UP000005087">
    <property type="component" value="Chromosome"/>
</dbReference>
<dbReference type="PRINTS" id="PR00080">
    <property type="entry name" value="SDRFAMILY"/>
</dbReference>
<dbReference type="InterPro" id="IPR036291">
    <property type="entry name" value="NAD(P)-bd_dom_sf"/>
</dbReference>
<dbReference type="EMBL" id="CM001484">
    <property type="protein sequence ID" value="EIE97707.1"/>
    <property type="molecule type" value="Genomic_DNA"/>
</dbReference>
<sequence>MSERTVLVTGATDGLGRRLVTELIDRGVRVIAHGRDPEKLRAVRDETGAEIVRADLAELRQVDRLATELLQRYERLDVLVNNAGVGFGSDPTRREESADGYELRLAVNYLAAYHLTRRVLPLLRAPARIVNVASVGQAEFDFADPQLRNHYDGMSAYMRSKLALVMFTLDLADQLRAGGVTVNALHPATFMDTTMVRAAGITPTSSVDDGAAAALRLICDDDLAETTGRFFDGTREAAPHPQARDGRARERLRQLSDELVRDALG</sequence>
<keyword evidence="1" id="KW-0560">Oxidoreductase</keyword>
<dbReference type="AlphaFoldDB" id="I1CYD3"/>
<dbReference type="PANTHER" id="PTHR43157">
    <property type="entry name" value="PHOSPHATIDYLINOSITOL-GLYCAN BIOSYNTHESIS CLASS F PROTEIN-RELATED"/>
    <property type="match status" value="1"/>
</dbReference>
<reference evidence="4" key="2">
    <citation type="submission" date="2012-01" db="EMBL/GenBank/DDBJ databases">
        <title>Noncontiguous Finished sequence of chromosome of Saccharomonospora glauca K62.</title>
        <authorList>
            <consortium name="US DOE Joint Genome Institute"/>
            <person name="Lucas S."/>
            <person name="Han J."/>
            <person name="Lapidus A."/>
            <person name="Cheng J.-F."/>
            <person name="Goodwin L."/>
            <person name="Pitluck S."/>
            <person name="Peters L."/>
            <person name="Mikhailova N."/>
            <person name="Held B."/>
            <person name="Detter J.C."/>
            <person name="Han C."/>
            <person name="Tapia R."/>
            <person name="Land M."/>
            <person name="Hauser L."/>
            <person name="Kyrpides N."/>
            <person name="Ivanova N."/>
            <person name="Pagani I."/>
            <person name="Brambilla E.-M."/>
            <person name="Klenk H.-P."/>
            <person name="Woyke T."/>
        </authorList>
    </citation>
    <scope>NUCLEOTIDE SEQUENCE [LARGE SCALE GENOMIC DNA]</scope>
    <source>
        <strain evidence="4">K62</strain>
    </source>
</reference>
<proteinExistence type="inferred from homology"/>
<dbReference type="Gene3D" id="3.40.50.720">
    <property type="entry name" value="NAD(P)-binding Rossmann-like Domain"/>
    <property type="match status" value="1"/>
</dbReference>
<dbReference type="HOGENOM" id="CLU_010194_44_5_11"/>
<dbReference type="eggNOG" id="COG1028">
    <property type="taxonomic scope" value="Bacteria"/>
</dbReference>
<dbReference type="STRING" id="928724.SacglDRAFT_00761"/>
<dbReference type="PRINTS" id="PR00081">
    <property type="entry name" value="GDHRDH"/>
</dbReference>
<comment type="similarity">
    <text evidence="2">Belongs to the short-chain dehydrogenases/reductases (SDR) family.</text>
</comment>
<reference evidence="3 4" key="1">
    <citation type="submission" date="2011-09" db="EMBL/GenBank/DDBJ databases">
        <authorList>
            <consortium name="US DOE Joint Genome Institute (JGI-PGF)"/>
            <person name="Lucas S."/>
            <person name="Han J."/>
            <person name="Lapidus A."/>
            <person name="Cheng J.-F."/>
            <person name="Goodwin L."/>
            <person name="Pitluck S."/>
            <person name="Peters L."/>
            <person name="Land M.L."/>
            <person name="Hauser L."/>
            <person name="Brambilla E."/>
            <person name="Klenk H.-P."/>
            <person name="Woyke T.J."/>
        </authorList>
    </citation>
    <scope>NUCLEOTIDE SEQUENCE [LARGE SCALE GENOMIC DNA]</scope>
    <source>
        <strain evidence="3 4">K62</strain>
    </source>
</reference>
<evidence type="ECO:0000256" key="1">
    <source>
        <dbReference type="ARBA" id="ARBA00023002"/>
    </source>
</evidence>
<evidence type="ECO:0000313" key="3">
    <source>
        <dbReference type="EMBL" id="EIE97707.1"/>
    </source>
</evidence>
<organism evidence="3 4">
    <name type="scientific">Saccharomonospora glauca K62</name>
    <dbReference type="NCBI Taxonomy" id="928724"/>
    <lineage>
        <taxon>Bacteria</taxon>
        <taxon>Bacillati</taxon>
        <taxon>Actinomycetota</taxon>
        <taxon>Actinomycetes</taxon>
        <taxon>Pseudonocardiales</taxon>
        <taxon>Pseudonocardiaceae</taxon>
        <taxon>Saccharomonospora</taxon>
    </lineage>
</organism>
<keyword evidence="4" id="KW-1185">Reference proteome</keyword>
<dbReference type="Pfam" id="PF00106">
    <property type="entry name" value="adh_short"/>
    <property type="match status" value="1"/>
</dbReference>
<dbReference type="PANTHER" id="PTHR43157:SF31">
    <property type="entry name" value="PHOSPHATIDYLINOSITOL-GLYCAN BIOSYNTHESIS CLASS F PROTEIN"/>
    <property type="match status" value="1"/>
</dbReference>
<name>I1CYD3_9PSEU</name>
<dbReference type="OrthoDB" id="3237043at2"/>
<gene>
    <name evidence="3" type="ORF">SacglDRAFT_00761</name>
</gene>
<evidence type="ECO:0008006" key="5">
    <source>
        <dbReference type="Google" id="ProtNLM"/>
    </source>
</evidence>
<dbReference type="RefSeq" id="WP_005461827.1">
    <property type="nucleotide sequence ID" value="NZ_CM001484.1"/>
</dbReference>
<accession>I1CYD3</accession>
<dbReference type="SUPFAM" id="SSF51735">
    <property type="entry name" value="NAD(P)-binding Rossmann-fold domains"/>
    <property type="match status" value="1"/>
</dbReference>
<dbReference type="InterPro" id="IPR002347">
    <property type="entry name" value="SDR_fam"/>
</dbReference>
<dbReference type="GO" id="GO:0016491">
    <property type="term" value="F:oxidoreductase activity"/>
    <property type="evidence" value="ECO:0007669"/>
    <property type="project" value="UniProtKB-KW"/>
</dbReference>